<accession>A0A381RL79</accession>
<gene>
    <name evidence="1" type="ORF">METZ01_LOCUS42647</name>
</gene>
<dbReference type="AlphaFoldDB" id="A0A381RL79"/>
<evidence type="ECO:0008006" key="2">
    <source>
        <dbReference type="Google" id="ProtNLM"/>
    </source>
</evidence>
<proteinExistence type="predicted"/>
<organism evidence="1">
    <name type="scientific">marine metagenome</name>
    <dbReference type="NCBI Taxonomy" id="408172"/>
    <lineage>
        <taxon>unclassified sequences</taxon>
        <taxon>metagenomes</taxon>
        <taxon>ecological metagenomes</taxon>
    </lineage>
</organism>
<evidence type="ECO:0000313" key="1">
    <source>
        <dbReference type="EMBL" id="SUZ89793.1"/>
    </source>
</evidence>
<reference evidence="1" key="1">
    <citation type="submission" date="2018-05" db="EMBL/GenBank/DDBJ databases">
        <authorList>
            <person name="Lanie J.A."/>
            <person name="Ng W.-L."/>
            <person name="Kazmierczak K.M."/>
            <person name="Andrzejewski T.M."/>
            <person name="Davidsen T.M."/>
            <person name="Wayne K.J."/>
            <person name="Tettelin H."/>
            <person name="Glass J.I."/>
            <person name="Rusch D."/>
            <person name="Podicherti R."/>
            <person name="Tsui H.-C.T."/>
            <person name="Winkler M.E."/>
        </authorList>
    </citation>
    <scope>NUCLEOTIDE SEQUENCE</scope>
</reference>
<protein>
    <recommendedName>
        <fullName evidence="2">NIPSNAP domain-containing protein</fullName>
    </recommendedName>
</protein>
<dbReference type="EMBL" id="UINC01001841">
    <property type="protein sequence ID" value="SUZ89793.1"/>
    <property type="molecule type" value="Genomic_DNA"/>
</dbReference>
<name>A0A381RL79_9ZZZZ</name>
<sequence length="209" mass="22415">MYLWNRLLMTSPARFTEAAPLLMDAVGYVNSVSDHTYNLWGTVLGQTGGFGVSALCTDFGALSDEMAARGMGDETFRDKVAAVGACMDGSPEDTLWEIVHSVGDWPDAPAVLGNAMFQAMPGRLPDAIAWAVDLNSYLGEMSGAAGVVCVSGWGRPNSVRLYYGYDSISAWQERSAATQNDAGWLERMQAVVGIGDQGTLETGVFRRLV</sequence>